<organism evidence="9 10">
    <name type="scientific">Microbacterium plantarum</name>
    <dbReference type="NCBI Taxonomy" id="1816425"/>
    <lineage>
        <taxon>Bacteria</taxon>
        <taxon>Bacillati</taxon>
        <taxon>Actinomycetota</taxon>
        <taxon>Actinomycetes</taxon>
        <taxon>Micrococcales</taxon>
        <taxon>Microbacteriaceae</taxon>
        <taxon>Microbacterium</taxon>
    </lineage>
</organism>
<comment type="pathway">
    <text evidence="2">Lipid metabolism; sphingolipid metabolism.</text>
</comment>
<evidence type="ECO:0000313" key="10">
    <source>
        <dbReference type="Proteomes" id="UP001589643"/>
    </source>
</evidence>
<dbReference type="InterPro" id="IPR025993">
    <property type="entry name" value="Ceramide_glucosylTrfase"/>
</dbReference>
<name>A0ABV5EU37_9MICO</name>
<comment type="caution">
    <text evidence="9">The sequence shown here is derived from an EMBL/GenBank/DDBJ whole genome shotgun (WGS) entry which is preliminary data.</text>
</comment>
<evidence type="ECO:0000256" key="6">
    <source>
        <dbReference type="ARBA" id="ARBA00022692"/>
    </source>
</evidence>
<comment type="subcellular location">
    <subcellularLocation>
        <location evidence="1">Membrane</location>
        <topology evidence="1">Multi-pass membrane protein</topology>
    </subcellularLocation>
</comment>
<keyword evidence="8" id="KW-0472">Membrane</keyword>
<evidence type="ECO:0000256" key="7">
    <source>
        <dbReference type="ARBA" id="ARBA00022989"/>
    </source>
</evidence>
<evidence type="ECO:0000256" key="3">
    <source>
        <dbReference type="ARBA" id="ARBA00004991"/>
    </source>
</evidence>
<dbReference type="EMBL" id="JBHLHV010000002">
    <property type="protein sequence ID" value="MFB8893478.1"/>
    <property type="molecule type" value="Genomic_DNA"/>
</dbReference>
<gene>
    <name evidence="9" type="ORF">AB7P39_11565</name>
</gene>
<dbReference type="Gene3D" id="3.90.550.10">
    <property type="entry name" value="Spore Coat Polysaccharide Biosynthesis Protein SpsA, Chain A"/>
    <property type="match status" value="1"/>
</dbReference>
<dbReference type="Proteomes" id="UP001589643">
    <property type="component" value="Unassembled WGS sequence"/>
</dbReference>
<dbReference type="InterPro" id="IPR029044">
    <property type="entry name" value="Nucleotide-diphossugar_trans"/>
</dbReference>
<dbReference type="RefSeq" id="WP_378719915.1">
    <property type="nucleotide sequence ID" value="NZ_JBHLHV010000002.1"/>
</dbReference>
<evidence type="ECO:0000256" key="2">
    <source>
        <dbReference type="ARBA" id="ARBA00004760"/>
    </source>
</evidence>
<keyword evidence="6" id="KW-0812">Transmembrane</keyword>
<evidence type="ECO:0000313" key="9">
    <source>
        <dbReference type="EMBL" id="MFB8893478.1"/>
    </source>
</evidence>
<protein>
    <submittedName>
        <fullName evidence="9">Glycosyltransferase</fullName>
    </submittedName>
</protein>
<keyword evidence="5" id="KW-0808">Transferase</keyword>
<proteinExistence type="predicted"/>
<evidence type="ECO:0000256" key="8">
    <source>
        <dbReference type="ARBA" id="ARBA00023136"/>
    </source>
</evidence>
<evidence type="ECO:0000256" key="5">
    <source>
        <dbReference type="ARBA" id="ARBA00022679"/>
    </source>
</evidence>
<dbReference type="SUPFAM" id="SSF53448">
    <property type="entry name" value="Nucleotide-diphospho-sugar transferases"/>
    <property type="match status" value="1"/>
</dbReference>
<accession>A0ABV5EU37</accession>
<evidence type="ECO:0000256" key="4">
    <source>
        <dbReference type="ARBA" id="ARBA00022676"/>
    </source>
</evidence>
<keyword evidence="7" id="KW-1133">Transmembrane helix</keyword>
<comment type="pathway">
    <text evidence="3">Sphingolipid metabolism.</text>
</comment>
<dbReference type="Pfam" id="PF13506">
    <property type="entry name" value="Glyco_transf_21"/>
    <property type="match status" value="1"/>
</dbReference>
<reference evidence="9 10" key="1">
    <citation type="submission" date="2024-08" db="EMBL/GenBank/DDBJ databases">
        <title>Heavy metals resistant antinobacteria isolated from wastewater.</title>
        <authorList>
            <person name="Roman Ponce B."/>
            <person name="Blanco Mercado M.A."/>
            <person name="Avila Aldana I.N."/>
            <person name="Morales Arrieta S."/>
        </authorList>
    </citation>
    <scope>NUCLEOTIDE SEQUENCE [LARGE SCALE GENOMIC DNA]</scope>
    <source>
        <strain evidence="10">sma-1</strain>
    </source>
</reference>
<evidence type="ECO:0000256" key="1">
    <source>
        <dbReference type="ARBA" id="ARBA00004141"/>
    </source>
</evidence>
<keyword evidence="10" id="KW-1185">Reference proteome</keyword>
<sequence>MREDVEYVLPLRWDDETHRADEAELGEYLAWLARRVDVTVVDGSPAHLFAAHRRDWNAVRVVPPSVPGRNGKARGAMTGLLLARHPVTVIADDDVRYDDGALQRVVAALADADIVRPQNIWQRPRPWHARWDTGRTLINRAFGGDFSGTVAVRTARARPGYDTDVLFENLELERTVLARGGRRRIARDIFVARRPATAGRFREQRVRQAYDSLAQPARLAVELAVVPLILALRRRPAALALAGVAVIAVAEAGRRRDGSGGVFGRTDALWAVPWVVERGVTSWVALSLRLRGGVPYRGTRLRKAANSMRTLRKKETR</sequence>
<keyword evidence="4" id="KW-0328">Glycosyltransferase</keyword>